<keyword evidence="2" id="KW-0067">ATP-binding</keyword>
<dbReference type="EMBL" id="CAUEEQ010002728">
    <property type="protein sequence ID" value="CAJ0923511.1"/>
    <property type="molecule type" value="Genomic_DNA"/>
</dbReference>
<dbReference type="SMART" id="SM00219">
    <property type="entry name" value="TyrKc"/>
    <property type="match status" value="1"/>
</dbReference>
<keyword evidence="3" id="KW-0675">Receptor</keyword>
<keyword evidence="5" id="KW-0472">Membrane</keyword>
<accession>A0ABN9KTM1</accession>
<dbReference type="InterPro" id="IPR000719">
    <property type="entry name" value="Prot_kinase_dom"/>
</dbReference>
<proteinExistence type="predicted"/>
<dbReference type="Pfam" id="PF07714">
    <property type="entry name" value="PK_Tyr_Ser-Thr"/>
    <property type="match status" value="1"/>
</dbReference>
<dbReference type="InterPro" id="IPR050122">
    <property type="entry name" value="RTK"/>
</dbReference>
<dbReference type="InterPro" id="IPR020635">
    <property type="entry name" value="Tyr_kinase_cat_dom"/>
</dbReference>
<dbReference type="PANTHER" id="PTHR24416">
    <property type="entry name" value="TYROSINE-PROTEIN KINASE RECEPTOR"/>
    <property type="match status" value="1"/>
</dbReference>
<keyword evidence="1" id="KW-0547">Nucleotide-binding</keyword>
<sequence length="486" mass="54173">SSEPLVSEPLVSEPLVSEPLVSEPLVFEPLVSEPLVFEPLVSEPLVSEPLVSEPLVSASRKELELAEGKKLKVGTEGEELEVGTEGEELEGGGTEGGGARGTDERPRETLLTMNSSEDFRRNENGWQNSVIIIPALFSGSTLIIVAIILWGQSAEREKKLGDRNPKGVKDSLDDAVLEKRPAACGWTLEHRVPVCDGHFGPISRLWWTCVAPGEANLQVVLKESVRPGWVQDFIDLMKFYVQVCNHNSLVTMLWCQIERRPPSIIMKAMSHGNLLAFLRRLTGGCTGPPRGLPPESPRRTSTQWLYKWLAEYLSGTHDLVHGYVAACNLLLHEDLSVQLCGLGLAAIQYRSGSVPVRRAAQVPLKWQSPERLKGAEYYRKERRVVIWHLLYELVTMGSPPYPDLEPSQLPSKLKKNFRMERPTLCGPQLFEVMSNCWQWEAPLRPCFTDVMKLLQNGQDQADGWTPLTPGDTLSWREYVSVAGIPA</sequence>
<protein>
    <recommendedName>
        <fullName evidence="6">Protein kinase domain-containing protein</fullName>
    </recommendedName>
</protein>
<evidence type="ECO:0000256" key="4">
    <source>
        <dbReference type="SAM" id="MobiDB-lite"/>
    </source>
</evidence>
<dbReference type="Gene3D" id="1.10.510.10">
    <property type="entry name" value="Transferase(Phosphotransferase) domain 1"/>
    <property type="match status" value="1"/>
</dbReference>
<gene>
    <name evidence="7" type="ORF">RIMI_LOCUS2018249</name>
</gene>
<evidence type="ECO:0000256" key="5">
    <source>
        <dbReference type="SAM" id="Phobius"/>
    </source>
</evidence>
<evidence type="ECO:0000313" key="8">
    <source>
        <dbReference type="Proteomes" id="UP001176940"/>
    </source>
</evidence>
<evidence type="ECO:0000259" key="6">
    <source>
        <dbReference type="PROSITE" id="PS50011"/>
    </source>
</evidence>
<evidence type="ECO:0000313" key="7">
    <source>
        <dbReference type="EMBL" id="CAJ0923511.1"/>
    </source>
</evidence>
<feature type="transmembrane region" description="Helical" evidence="5">
    <location>
        <begin position="130"/>
        <end position="150"/>
    </location>
</feature>
<keyword evidence="5" id="KW-0812">Transmembrane</keyword>
<feature type="region of interest" description="Disordered" evidence="4">
    <location>
        <begin position="76"/>
        <end position="105"/>
    </location>
</feature>
<feature type="non-terminal residue" evidence="7">
    <location>
        <position position="1"/>
    </location>
</feature>
<reference evidence="7" key="1">
    <citation type="submission" date="2023-07" db="EMBL/GenBank/DDBJ databases">
        <authorList>
            <person name="Stuckert A."/>
        </authorList>
    </citation>
    <scope>NUCLEOTIDE SEQUENCE</scope>
</reference>
<dbReference type="Proteomes" id="UP001176940">
    <property type="component" value="Unassembled WGS sequence"/>
</dbReference>
<feature type="compositionally biased region" description="Acidic residues" evidence="4">
    <location>
        <begin position="76"/>
        <end position="90"/>
    </location>
</feature>
<evidence type="ECO:0000256" key="1">
    <source>
        <dbReference type="ARBA" id="ARBA00022741"/>
    </source>
</evidence>
<evidence type="ECO:0000256" key="2">
    <source>
        <dbReference type="ARBA" id="ARBA00022840"/>
    </source>
</evidence>
<dbReference type="InterPro" id="IPR001245">
    <property type="entry name" value="Ser-Thr/Tyr_kinase_cat_dom"/>
</dbReference>
<name>A0ABN9KTM1_9NEOB</name>
<dbReference type="SUPFAM" id="SSF56112">
    <property type="entry name" value="Protein kinase-like (PK-like)"/>
    <property type="match status" value="1"/>
</dbReference>
<dbReference type="PRINTS" id="PR00109">
    <property type="entry name" value="TYRKINASE"/>
</dbReference>
<evidence type="ECO:0000256" key="3">
    <source>
        <dbReference type="ARBA" id="ARBA00023170"/>
    </source>
</evidence>
<organism evidence="7 8">
    <name type="scientific">Ranitomeya imitator</name>
    <name type="common">mimic poison frog</name>
    <dbReference type="NCBI Taxonomy" id="111125"/>
    <lineage>
        <taxon>Eukaryota</taxon>
        <taxon>Metazoa</taxon>
        <taxon>Chordata</taxon>
        <taxon>Craniata</taxon>
        <taxon>Vertebrata</taxon>
        <taxon>Euteleostomi</taxon>
        <taxon>Amphibia</taxon>
        <taxon>Batrachia</taxon>
        <taxon>Anura</taxon>
        <taxon>Neobatrachia</taxon>
        <taxon>Hyloidea</taxon>
        <taxon>Dendrobatidae</taxon>
        <taxon>Dendrobatinae</taxon>
        <taxon>Ranitomeya</taxon>
    </lineage>
</organism>
<dbReference type="PROSITE" id="PS50011">
    <property type="entry name" value="PROTEIN_KINASE_DOM"/>
    <property type="match status" value="1"/>
</dbReference>
<dbReference type="InterPro" id="IPR011009">
    <property type="entry name" value="Kinase-like_dom_sf"/>
</dbReference>
<keyword evidence="8" id="KW-1185">Reference proteome</keyword>
<keyword evidence="5" id="KW-1133">Transmembrane helix</keyword>
<feature type="domain" description="Protein kinase" evidence="6">
    <location>
        <begin position="188"/>
        <end position="465"/>
    </location>
</feature>
<feature type="compositionally biased region" description="Gly residues" evidence="4">
    <location>
        <begin position="91"/>
        <end position="100"/>
    </location>
</feature>
<dbReference type="PANTHER" id="PTHR24416:SF632">
    <property type="entry name" value="TYROSINE-PROTEIN KINASE STYK1-LIKE"/>
    <property type="match status" value="1"/>
</dbReference>
<comment type="caution">
    <text evidence="7">The sequence shown here is derived from an EMBL/GenBank/DDBJ whole genome shotgun (WGS) entry which is preliminary data.</text>
</comment>